<comment type="caution">
    <text evidence="1">The sequence shown here is derived from an EMBL/GenBank/DDBJ whole genome shotgun (WGS) entry which is preliminary data.</text>
</comment>
<evidence type="ECO:0000313" key="1">
    <source>
        <dbReference type="EMBL" id="KAK8889139.1"/>
    </source>
</evidence>
<keyword evidence="2" id="KW-1185">Reference proteome</keyword>
<reference evidence="1 2" key="1">
    <citation type="submission" date="2024-04" db="EMBL/GenBank/DDBJ databases">
        <title>Tritrichomonas musculus Genome.</title>
        <authorList>
            <person name="Alves-Ferreira E."/>
            <person name="Grigg M."/>
            <person name="Lorenzi H."/>
            <person name="Galac M."/>
        </authorList>
    </citation>
    <scope>NUCLEOTIDE SEQUENCE [LARGE SCALE GENOMIC DNA]</scope>
    <source>
        <strain evidence="1 2">EAF2021</strain>
    </source>
</reference>
<dbReference type="Proteomes" id="UP001470230">
    <property type="component" value="Unassembled WGS sequence"/>
</dbReference>
<accession>A0ABR2KDE0</accession>
<dbReference type="Gene3D" id="2.60.120.260">
    <property type="entry name" value="Galactose-binding domain-like"/>
    <property type="match status" value="1"/>
</dbReference>
<name>A0ABR2KDE0_9EUKA</name>
<dbReference type="InterPro" id="IPR008979">
    <property type="entry name" value="Galactose-bd-like_sf"/>
</dbReference>
<proteinExistence type="predicted"/>
<protein>
    <recommendedName>
        <fullName evidence="3">F5/8 type C domain-containing protein</fullName>
    </recommendedName>
</protein>
<evidence type="ECO:0008006" key="3">
    <source>
        <dbReference type="Google" id="ProtNLM"/>
    </source>
</evidence>
<dbReference type="EMBL" id="JAPFFF010000005">
    <property type="protein sequence ID" value="KAK8889139.1"/>
    <property type="molecule type" value="Genomic_DNA"/>
</dbReference>
<dbReference type="SUPFAM" id="SSF49785">
    <property type="entry name" value="Galactose-binding domain-like"/>
    <property type="match status" value="1"/>
</dbReference>
<sequence length="447" mass="51631">MSKRPVVLSYSGLKNIISNCQGKEDEFRFINGQQEMKKPRFFAQFFSPRVSHIHQCDPTIDYLDFGELLSNIKKKTTIFENVLNETTKAMMSRMMRGENIDIEEDNEANVRHLSVLLGNEELFNLMSASNDKEKTVEDQIEELFLYNGIGGDSFSLESTNLIDEIASNISTENIERIRKLPLKLIYSILRNDHFNIEDEDLLIDMINELVSGREDDQELSDNELYETVDLTKLSENKFREFLSTFDYTKMTGTIWKNLCERFFTTRKDENTFEYDGDTSHRFAGIISHLRGNRQTNISDEGIVSVTASSTENPHYAKYAVDFDSDEFFHSDSKFDWLQIDFKDKKIRPAHYSIKTPSNHSDGDQQYPVNWCIEVSNTGNENDWRTIDTRQNVTSISKRNQSDTFEIGTRLSSNESYRYVRLRSTGNTSGGNSNIAFSSLEFFGTLVK</sequence>
<gene>
    <name evidence="1" type="ORF">M9Y10_033883</name>
</gene>
<evidence type="ECO:0000313" key="2">
    <source>
        <dbReference type="Proteomes" id="UP001470230"/>
    </source>
</evidence>
<organism evidence="1 2">
    <name type="scientific">Tritrichomonas musculus</name>
    <dbReference type="NCBI Taxonomy" id="1915356"/>
    <lineage>
        <taxon>Eukaryota</taxon>
        <taxon>Metamonada</taxon>
        <taxon>Parabasalia</taxon>
        <taxon>Tritrichomonadida</taxon>
        <taxon>Tritrichomonadidae</taxon>
        <taxon>Tritrichomonas</taxon>
    </lineage>
</organism>